<protein>
    <submittedName>
        <fullName evidence="2">Acetyltransferase, GNAT family</fullName>
    </submittedName>
</protein>
<name>A0A4V1IWN3_9FUNG</name>
<dbReference type="AlphaFoldDB" id="A0A4V1IWN3"/>
<dbReference type="EMBL" id="KZ992631">
    <property type="protein sequence ID" value="RKP08159.1"/>
    <property type="molecule type" value="Genomic_DNA"/>
</dbReference>
<evidence type="ECO:0000259" key="1">
    <source>
        <dbReference type="PROSITE" id="PS51186"/>
    </source>
</evidence>
<dbReference type="UniPathway" id="UPA00113">
    <property type="reaction ID" value="UER00529"/>
</dbReference>
<dbReference type="InterPro" id="IPR016181">
    <property type="entry name" value="Acyl_CoA_acyltransferase"/>
</dbReference>
<dbReference type="STRING" id="78915.A0A4V1IWN3"/>
<dbReference type="PROSITE" id="PS51186">
    <property type="entry name" value="GNAT"/>
    <property type="match status" value="1"/>
</dbReference>
<keyword evidence="3" id="KW-1185">Reference proteome</keyword>
<accession>A0A4V1IWN3</accession>
<dbReference type="InterPro" id="IPR000182">
    <property type="entry name" value="GNAT_dom"/>
</dbReference>
<reference evidence="3" key="1">
    <citation type="journal article" date="2018" name="Nat. Microbiol.">
        <title>Leveraging single-cell genomics to expand the fungal tree of life.</title>
        <authorList>
            <person name="Ahrendt S.R."/>
            <person name="Quandt C.A."/>
            <person name="Ciobanu D."/>
            <person name="Clum A."/>
            <person name="Salamov A."/>
            <person name="Andreopoulos B."/>
            <person name="Cheng J.F."/>
            <person name="Woyke T."/>
            <person name="Pelin A."/>
            <person name="Henrissat B."/>
            <person name="Reynolds N.K."/>
            <person name="Benny G.L."/>
            <person name="Smith M.E."/>
            <person name="James T.Y."/>
            <person name="Grigoriev I.V."/>
        </authorList>
    </citation>
    <scope>NUCLEOTIDE SEQUENCE [LARGE SCALE GENOMIC DNA]</scope>
    <source>
        <strain evidence="3">RSA 1356</strain>
    </source>
</reference>
<organism evidence="2 3">
    <name type="scientific">Thamnocephalis sphaerospora</name>
    <dbReference type="NCBI Taxonomy" id="78915"/>
    <lineage>
        <taxon>Eukaryota</taxon>
        <taxon>Fungi</taxon>
        <taxon>Fungi incertae sedis</taxon>
        <taxon>Zoopagomycota</taxon>
        <taxon>Zoopagomycotina</taxon>
        <taxon>Zoopagomycetes</taxon>
        <taxon>Zoopagales</taxon>
        <taxon>Sigmoideomycetaceae</taxon>
        <taxon>Thamnocephalis</taxon>
    </lineage>
</organism>
<dbReference type="GO" id="GO:0008080">
    <property type="term" value="F:N-acetyltransferase activity"/>
    <property type="evidence" value="ECO:0007669"/>
    <property type="project" value="TreeGrafter"/>
</dbReference>
<dbReference type="GO" id="GO:0006048">
    <property type="term" value="P:UDP-N-acetylglucosamine biosynthetic process"/>
    <property type="evidence" value="ECO:0007669"/>
    <property type="project" value="UniProtKB-UniPathway"/>
</dbReference>
<dbReference type="Proteomes" id="UP000271241">
    <property type="component" value="Unassembled WGS sequence"/>
</dbReference>
<keyword evidence="2" id="KW-0808">Transferase</keyword>
<dbReference type="SUPFAM" id="SSF55729">
    <property type="entry name" value="Acyl-CoA N-acyltransferases (Nat)"/>
    <property type="match status" value="1"/>
</dbReference>
<dbReference type="Gene3D" id="3.40.630.30">
    <property type="match status" value="1"/>
</dbReference>
<dbReference type="InterPro" id="IPR039143">
    <property type="entry name" value="GNPNAT1-like"/>
</dbReference>
<dbReference type="CDD" id="cd04301">
    <property type="entry name" value="NAT_SF"/>
    <property type="match status" value="1"/>
</dbReference>
<dbReference type="PANTHER" id="PTHR13355:SF22">
    <property type="entry name" value="SLL0786 PROTEIN"/>
    <property type="match status" value="1"/>
</dbReference>
<sequence length="157" mass="17948">MDARNVTVVKLTSPEQLKDAYEVRVDVFVHEQGVPVEIEVDEHDATADHWIAYYEEPGASRVAVGTVRLVKYDATLSALKLARFCVKKAYRSLGIGRLLLETIDQYARDNDIERIYMHAQQDKVGFYEKNGYQVYDADLFFEGGIPHVKMDKQFSKA</sequence>
<proteinExistence type="predicted"/>
<evidence type="ECO:0000313" key="3">
    <source>
        <dbReference type="Proteomes" id="UP000271241"/>
    </source>
</evidence>
<gene>
    <name evidence="2" type="ORF">THASP1DRAFT_16045</name>
</gene>
<evidence type="ECO:0000313" key="2">
    <source>
        <dbReference type="EMBL" id="RKP08159.1"/>
    </source>
</evidence>
<dbReference type="Pfam" id="PF13673">
    <property type="entry name" value="Acetyltransf_10"/>
    <property type="match status" value="1"/>
</dbReference>
<dbReference type="OrthoDB" id="329272at2759"/>
<dbReference type="PANTHER" id="PTHR13355">
    <property type="entry name" value="GLUCOSAMINE 6-PHOSPHATE N-ACETYLTRANSFERASE"/>
    <property type="match status" value="1"/>
</dbReference>
<feature type="domain" description="N-acetyltransferase" evidence="1">
    <location>
        <begin position="6"/>
        <end position="155"/>
    </location>
</feature>